<dbReference type="PANTHER" id="PTHR42973:SF15">
    <property type="entry name" value="FAD-BINDING PCMH-TYPE DOMAIN-CONTAINING PROTEIN"/>
    <property type="match status" value="1"/>
</dbReference>
<reference evidence="7" key="2">
    <citation type="submission" date="2023-06" db="EMBL/GenBank/DDBJ databases">
        <authorList>
            <consortium name="Lawrence Berkeley National Laboratory"/>
            <person name="Haridas S."/>
            <person name="Hensen N."/>
            <person name="Bonometti L."/>
            <person name="Westerberg I."/>
            <person name="Brannstrom I.O."/>
            <person name="Guillou S."/>
            <person name="Cros-Aarteil S."/>
            <person name="Calhoun S."/>
            <person name="Kuo A."/>
            <person name="Mondo S."/>
            <person name="Pangilinan J."/>
            <person name="Riley R."/>
            <person name="Labutti K."/>
            <person name="Andreopoulos B."/>
            <person name="Lipzen A."/>
            <person name="Chen C."/>
            <person name="Yanf M."/>
            <person name="Daum C."/>
            <person name="Ng V."/>
            <person name="Clum A."/>
            <person name="Steindorff A."/>
            <person name="Ohm R."/>
            <person name="Martin F."/>
            <person name="Silar P."/>
            <person name="Natvig D."/>
            <person name="Lalanne C."/>
            <person name="Gautier V."/>
            <person name="Ament-Velasquez S.L."/>
            <person name="Kruys A."/>
            <person name="Hutchinson M.I."/>
            <person name="Powell A.J."/>
            <person name="Barry K."/>
            <person name="Miller A.N."/>
            <person name="Grigoriev I.V."/>
            <person name="Debuchy R."/>
            <person name="Gladieux P."/>
            <person name="Thoren M.H."/>
            <person name="Johannesson H."/>
        </authorList>
    </citation>
    <scope>NUCLEOTIDE SEQUENCE</scope>
    <source>
        <strain evidence="7">CBS 958.72</strain>
    </source>
</reference>
<dbReference type="AlphaFoldDB" id="A0AAE0MYT6"/>
<feature type="chain" id="PRO_5042140920" description="FAD-binding PCMH-type domain-containing protein" evidence="5">
    <location>
        <begin position="22"/>
        <end position="523"/>
    </location>
</feature>
<name>A0AAE0MYT6_9PEZI</name>
<organism evidence="7 8">
    <name type="scientific">Lasiosphaeria ovina</name>
    <dbReference type="NCBI Taxonomy" id="92902"/>
    <lineage>
        <taxon>Eukaryota</taxon>
        <taxon>Fungi</taxon>
        <taxon>Dikarya</taxon>
        <taxon>Ascomycota</taxon>
        <taxon>Pezizomycotina</taxon>
        <taxon>Sordariomycetes</taxon>
        <taxon>Sordariomycetidae</taxon>
        <taxon>Sordariales</taxon>
        <taxon>Lasiosphaeriaceae</taxon>
        <taxon>Lasiosphaeria</taxon>
    </lineage>
</organism>
<feature type="domain" description="FAD-binding PCMH-type" evidence="6">
    <location>
        <begin position="76"/>
        <end position="250"/>
    </location>
</feature>
<comment type="caution">
    <text evidence="7">The sequence shown here is derived from an EMBL/GenBank/DDBJ whole genome shotgun (WGS) entry which is preliminary data.</text>
</comment>
<dbReference type="Pfam" id="PF08031">
    <property type="entry name" value="BBE"/>
    <property type="match status" value="1"/>
</dbReference>
<dbReference type="InterPro" id="IPR036318">
    <property type="entry name" value="FAD-bd_PCMH-like_sf"/>
</dbReference>
<reference evidence="7" key="1">
    <citation type="journal article" date="2023" name="Mol. Phylogenet. Evol.">
        <title>Genome-scale phylogeny and comparative genomics of the fungal order Sordariales.</title>
        <authorList>
            <person name="Hensen N."/>
            <person name="Bonometti L."/>
            <person name="Westerberg I."/>
            <person name="Brannstrom I.O."/>
            <person name="Guillou S."/>
            <person name="Cros-Aarteil S."/>
            <person name="Calhoun S."/>
            <person name="Haridas S."/>
            <person name="Kuo A."/>
            <person name="Mondo S."/>
            <person name="Pangilinan J."/>
            <person name="Riley R."/>
            <person name="LaButti K."/>
            <person name="Andreopoulos B."/>
            <person name="Lipzen A."/>
            <person name="Chen C."/>
            <person name="Yan M."/>
            <person name="Daum C."/>
            <person name="Ng V."/>
            <person name="Clum A."/>
            <person name="Steindorff A."/>
            <person name="Ohm R.A."/>
            <person name="Martin F."/>
            <person name="Silar P."/>
            <person name="Natvig D.O."/>
            <person name="Lalanne C."/>
            <person name="Gautier V."/>
            <person name="Ament-Velasquez S.L."/>
            <person name="Kruys A."/>
            <person name="Hutchinson M.I."/>
            <person name="Powell A.J."/>
            <person name="Barry K."/>
            <person name="Miller A.N."/>
            <person name="Grigoriev I.V."/>
            <person name="Debuchy R."/>
            <person name="Gladieux P."/>
            <person name="Hiltunen Thoren M."/>
            <person name="Johannesson H."/>
        </authorList>
    </citation>
    <scope>NUCLEOTIDE SEQUENCE</scope>
    <source>
        <strain evidence="7">CBS 958.72</strain>
    </source>
</reference>
<dbReference type="PROSITE" id="PS51387">
    <property type="entry name" value="FAD_PCMH"/>
    <property type="match status" value="1"/>
</dbReference>
<comment type="similarity">
    <text evidence="1">Belongs to the oxygen-dependent FAD-linked oxidoreductase family.</text>
</comment>
<dbReference type="InterPro" id="IPR006094">
    <property type="entry name" value="Oxid_FAD_bind_N"/>
</dbReference>
<evidence type="ECO:0000256" key="5">
    <source>
        <dbReference type="SAM" id="SignalP"/>
    </source>
</evidence>
<keyword evidence="3" id="KW-0274">FAD</keyword>
<proteinExistence type="inferred from homology"/>
<protein>
    <recommendedName>
        <fullName evidence="6">FAD-binding PCMH-type domain-containing protein</fullName>
    </recommendedName>
</protein>
<evidence type="ECO:0000256" key="2">
    <source>
        <dbReference type="ARBA" id="ARBA00022630"/>
    </source>
</evidence>
<sequence length="523" mass="55553">MSPSRLQQMLLSLALIAASCAAIPSAGPPGYDVNYGTSQFNATTALKTCLDYHQVPYYVETDSNWTEYATTFNSRLQYEPAAIALPTSAQHISDSVRCAAKARVPVQPKSGGHSYASYSTGGRDGILMIDLENFNAITLDNVTGIAVVGGGVRLGNLALAIYNNGNLRALAHGTCPGVGIGGHFTHGGYGYSSRAFGLAMDQIVGLDVVLANGTYVHANDTSYPEVYYALRGAADAFGVVVNFYLQTSPAPPDVVNWSFSFPQALASAEAGVLAFKGVQNFALNGSVVDGKLGFGVTIGGNGASFSVHGTYFGPVATFNATVAPALLAQLPWPPASDSSVQAVDWITSLTLLGGAPTLEVPLHGVTDRDNFFAKSVTTTEPFSDKAIRNFFQYILDNGVGSNAPVDWFSIINLYGGPGSAITRKNETFAAYSGHDDLWVIQNYGNVAVNGSFPSAGLDFINGLNDAVTSEVVGFGAYLNYVDPTYNSTQAYNLYYGTELYERLSTLKHIIDPRNLFSNPQSIW</sequence>
<keyword evidence="2" id="KW-0285">Flavoprotein</keyword>
<dbReference type="EMBL" id="JAULSN010000011">
    <property type="protein sequence ID" value="KAK3361420.1"/>
    <property type="molecule type" value="Genomic_DNA"/>
</dbReference>
<evidence type="ECO:0000259" key="6">
    <source>
        <dbReference type="PROSITE" id="PS51387"/>
    </source>
</evidence>
<dbReference type="Gene3D" id="3.30.465.10">
    <property type="match status" value="1"/>
</dbReference>
<keyword evidence="5" id="KW-0732">Signal</keyword>
<dbReference type="InterPro" id="IPR016169">
    <property type="entry name" value="FAD-bd_PCMH_sub2"/>
</dbReference>
<dbReference type="InterPro" id="IPR012951">
    <property type="entry name" value="BBE"/>
</dbReference>
<dbReference type="PROSITE" id="PS51257">
    <property type="entry name" value="PROKAR_LIPOPROTEIN"/>
    <property type="match status" value="1"/>
</dbReference>
<evidence type="ECO:0000256" key="4">
    <source>
        <dbReference type="ARBA" id="ARBA00023002"/>
    </source>
</evidence>
<dbReference type="Gene3D" id="3.40.462.20">
    <property type="match status" value="1"/>
</dbReference>
<gene>
    <name evidence="7" type="ORF">B0T24DRAFT_585065</name>
</gene>
<evidence type="ECO:0000256" key="1">
    <source>
        <dbReference type="ARBA" id="ARBA00005466"/>
    </source>
</evidence>
<accession>A0AAE0MYT6</accession>
<dbReference type="SUPFAM" id="SSF56176">
    <property type="entry name" value="FAD-binding/transporter-associated domain-like"/>
    <property type="match status" value="1"/>
</dbReference>
<keyword evidence="8" id="KW-1185">Reference proteome</keyword>
<dbReference type="Pfam" id="PF01565">
    <property type="entry name" value="FAD_binding_4"/>
    <property type="match status" value="1"/>
</dbReference>
<dbReference type="PANTHER" id="PTHR42973">
    <property type="entry name" value="BINDING OXIDOREDUCTASE, PUTATIVE (AFU_ORTHOLOGUE AFUA_1G17690)-RELATED"/>
    <property type="match status" value="1"/>
</dbReference>
<dbReference type="InterPro" id="IPR016166">
    <property type="entry name" value="FAD-bd_PCMH"/>
</dbReference>
<dbReference type="InterPro" id="IPR050416">
    <property type="entry name" value="FAD-linked_Oxidoreductase"/>
</dbReference>
<evidence type="ECO:0000256" key="3">
    <source>
        <dbReference type="ARBA" id="ARBA00022827"/>
    </source>
</evidence>
<dbReference type="GO" id="GO:0016491">
    <property type="term" value="F:oxidoreductase activity"/>
    <property type="evidence" value="ECO:0007669"/>
    <property type="project" value="UniProtKB-KW"/>
</dbReference>
<evidence type="ECO:0000313" key="8">
    <source>
        <dbReference type="Proteomes" id="UP001287356"/>
    </source>
</evidence>
<evidence type="ECO:0000313" key="7">
    <source>
        <dbReference type="EMBL" id="KAK3361420.1"/>
    </source>
</evidence>
<dbReference type="Proteomes" id="UP001287356">
    <property type="component" value="Unassembled WGS sequence"/>
</dbReference>
<keyword evidence="4" id="KW-0560">Oxidoreductase</keyword>
<dbReference type="GO" id="GO:0071949">
    <property type="term" value="F:FAD binding"/>
    <property type="evidence" value="ECO:0007669"/>
    <property type="project" value="InterPro"/>
</dbReference>
<feature type="signal peptide" evidence="5">
    <location>
        <begin position="1"/>
        <end position="21"/>
    </location>
</feature>